<reference evidence="3 4" key="1">
    <citation type="submission" date="2022-08" db="EMBL/GenBank/DDBJ databases">
        <title>Reclassification of Massilia species as members of the genera Telluria, Duganella, Pseudoduganella, Mokoshia gen. nov. and Zemynaea gen. nov. using orthogonal and non-orthogonal genome-based approaches.</title>
        <authorList>
            <person name="Bowman J.P."/>
        </authorList>
    </citation>
    <scope>NUCLEOTIDE SEQUENCE [LARGE SCALE GENOMIC DNA]</scope>
    <source>
        <strain evidence="3 4">JCM 31606</strain>
    </source>
</reference>
<evidence type="ECO:0000259" key="2">
    <source>
        <dbReference type="Pfam" id="PF18156"/>
    </source>
</evidence>
<comment type="caution">
    <text evidence="3">The sequence shown here is derived from an EMBL/GenBank/DDBJ whole genome shotgun (WGS) entry which is preliminary data.</text>
</comment>
<gene>
    <name evidence="3" type="ORF">NX778_16990</name>
</gene>
<dbReference type="InterPro" id="IPR041191">
    <property type="entry name" value="pPIWI_RE_Y"/>
</dbReference>
<feature type="domain" description="REase associating with pPIWI RE" evidence="1">
    <location>
        <begin position="379"/>
        <end position="484"/>
    </location>
</feature>
<dbReference type="EMBL" id="JANUGU010000006">
    <property type="protein sequence ID" value="MCS0659770.1"/>
    <property type="molecule type" value="Genomic_DNA"/>
</dbReference>
<dbReference type="RefSeq" id="WP_258812965.1">
    <property type="nucleotide sequence ID" value="NZ_JANUGU010000006.1"/>
</dbReference>
<dbReference type="Proteomes" id="UP001204621">
    <property type="component" value="Unassembled WGS sequence"/>
</dbReference>
<organism evidence="3 4">
    <name type="scientific">Massilia terrae</name>
    <dbReference type="NCBI Taxonomy" id="1811224"/>
    <lineage>
        <taxon>Bacteria</taxon>
        <taxon>Pseudomonadati</taxon>
        <taxon>Pseudomonadota</taxon>
        <taxon>Betaproteobacteria</taxon>
        <taxon>Burkholderiales</taxon>
        <taxon>Oxalobacteraceae</taxon>
        <taxon>Telluria group</taxon>
        <taxon>Massilia</taxon>
    </lineage>
</organism>
<evidence type="ECO:0000313" key="4">
    <source>
        <dbReference type="Proteomes" id="UP001204621"/>
    </source>
</evidence>
<evidence type="ECO:0000313" key="3">
    <source>
        <dbReference type="EMBL" id="MCS0659770.1"/>
    </source>
</evidence>
<accession>A0ABT2D156</accession>
<dbReference type="Pfam" id="PF18156">
    <property type="entry name" value="pPIWI_RE_Y"/>
    <property type="match status" value="1"/>
</dbReference>
<sequence length="489" mass="54581">MRLPEALQFEREWRGSMDELVRKATQLSLNFPIDNDVYLPESTRTVVMSYRARGILPPADRKRFTWDHLVRLLAARYLVTQGWKREDVAERFKEHSTDYLAKHLPELATSAVQAKPRIDATELQRVEMATIAVQLLAAGIVEQFGHAKRGAVLVQDDSMSQRLTQAMLLLAALFLQEGQDNPLGSVHQLLALSRSPLTSATFGLAVFDYRDFPYAGLLLLDPDRRIPTLDCAELARQSSSELDLREQLAFDALRSASEQLVGRQDEAYADLRLWITEHPVTTTAQLRDFVRETNLQAALGFLLSCYEPVGPRHLIHGQLHLCSACGVPMRRSPSVESLVACTIVQCSRFDKPVESIAHPTGPETLIARPHVLLYWVAPGLDEVALYRKAQKFGLSPRPYPDRDACDISLDGGAVGVDVKSYANPFVLAAALTANVGGLASYPTRIIAINDQALARFHGYLDIVRQRYSGPLPLRFMSVHELMKSLESPF</sequence>
<feature type="domain" description="pPIWI-RE three-gene island" evidence="2">
    <location>
        <begin position="133"/>
        <end position="282"/>
    </location>
</feature>
<evidence type="ECO:0008006" key="5">
    <source>
        <dbReference type="Google" id="ProtNLM"/>
    </source>
</evidence>
<protein>
    <recommendedName>
        <fullName evidence="5">REase associating with pPIWI RE domain-containing protein</fullName>
    </recommendedName>
</protein>
<name>A0ABT2D156_9BURK</name>
<keyword evidence="4" id="KW-1185">Reference proteome</keyword>
<dbReference type="Pfam" id="PF18154">
    <property type="entry name" value="pPIWI_RE_REase"/>
    <property type="match status" value="1"/>
</dbReference>
<proteinExistence type="predicted"/>
<evidence type="ECO:0000259" key="1">
    <source>
        <dbReference type="Pfam" id="PF18154"/>
    </source>
</evidence>
<dbReference type="InterPro" id="IPR040828">
    <property type="entry name" value="pPIWI_RE_REase"/>
</dbReference>